<dbReference type="InterPro" id="IPR030392">
    <property type="entry name" value="S74_ICA"/>
</dbReference>
<dbReference type="EMBL" id="LR796976">
    <property type="protein sequence ID" value="CAB4179169.1"/>
    <property type="molecule type" value="Genomic_DNA"/>
</dbReference>
<gene>
    <name evidence="5" type="ORF">UFOVP1024_44</name>
    <name evidence="4" type="ORF">UFOVP949_23</name>
</gene>
<evidence type="ECO:0000259" key="3">
    <source>
        <dbReference type="PROSITE" id="PS51688"/>
    </source>
</evidence>
<sequence>MLKAISTITNALGALNYKGTWNASTNTPTLADGTGAKGDYYVVSTAGTQTFDGILLFFGAGDWIVYNGAVWQRVEGGSDGNFSNVTLNSTDAGATAGPLLDLYRNSATPAASDTIGEIEFNGKDSAGNKQQYALIHGSILSPTSTTEQGQIHFETATAGASTEKMIIGTTNLVINDIGAVFNVRIEGDTDANLFYTDATNSRIGVGTLSPANKLDVNGTFGASGVSSFAAGTALLPAITTTGDTNTGVLFPAADTIAFATAGAERARISSIGNVCVNSTSAIVNSQEGFGVIALDGTGPAGSFKNSAGATSAAIECWNSATTGDNRFITFTTDAYVTRGSITFNRAGGLTAYNVTSDYRAKTVNGPVQNALSKVSLLTPSSGRMNGASEDIDFFVAHELQEIVPSAVTGIKDAVNADGSPNLQMIDKSALIPLLTAAIQELKELVDRQAEAIAKLQEGKI</sequence>
<protein>
    <recommendedName>
        <fullName evidence="3">Peptidase S74 domain-containing protein</fullName>
    </recommendedName>
</protein>
<dbReference type="PROSITE" id="PS51688">
    <property type="entry name" value="ICA"/>
    <property type="match status" value="1"/>
</dbReference>
<dbReference type="GO" id="GO:0098015">
    <property type="term" value="C:virus tail"/>
    <property type="evidence" value="ECO:0007669"/>
    <property type="project" value="UniProtKB-KW"/>
</dbReference>
<evidence type="ECO:0000313" key="4">
    <source>
        <dbReference type="EMBL" id="CAB4173072.1"/>
    </source>
</evidence>
<feature type="domain" description="Peptidase S74" evidence="3">
    <location>
        <begin position="356"/>
        <end position="452"/>
    </location>
</feature>
<reference evidence="4" key="1">
    <citation type="submission" date="2020-05" db="EMBL/GenBank/DDBJ databases">
        <authorList>
            <person name="Chiriac C."/>
            <person name="Salcher M."/>
            <person name="Ghai R."/>
            <person name="Kavagutti S V."/>
        </authorList>
    </citation>
    <scope>NUCLEOTIDE SEQUENCE</scope>
</reference>
<name>A0A6J5PPF7_9CAUD</name>
<proteinExistence type="predicted"/>
<accession>A0A6J5PPF7</accession>
<keyword evidence="2" id="KW-1227">Viral tail protein</keyword>
<dbReference type="EMBL" id="LR796893">
    <property type="protein sequence ID" value="CAB4173072.1"/>
    <property type="molecule type" value="Genomic_DNA"/>
</dbReference>
<comment type="subcellular location">
    <subcellularLocation>
        <location evidence="1">Virion</location>
    </subcellularLocation>
</comment>
<keyword evidence="2" id="KW-0946">Virion</keyword>
<evidence type="ECO:0000313" key="5">
    <source>
        <dbReference type="EMBL" id="CAB4179169.1"/>
    </source>
</evidence>
<evidence type="ECO:0000256" key="2">
    <source>
        <dbReference type="ARBA" id="ARBA00022732"/>
    </source>
</evidence>
<organism evidence="4">
    <name type="scientific">uncultured Caudovirales phage</name>
    <dbReference type="NCBI Taxonomy" id="2100421"/>
    <lineage>
        <taxon>Viruses</taxon>
        <taxon>Duplodnaviria</taxon>
        <taxon>Heunggongvirae</taxon>
        <taxon>Uroviricota</taxon>
        <taxon>Caudoviricetes</taxon>
        <taxon>Peduoviridae</taxon>
        <taxon>Maltschvirus</taxon>
        <taxon>Maltschvirus maltsch</taxon>
    </lineage>
</organism>
<evidence type="ECO:0000256" key="1">
    <source>
        <dbReference type="ARBA" id="ARBA00004328"/>
    </source>
</evidence>